<dbReference type="SUPFAM" id="SSF56112">
    <property type="entry name" value="Protein kinase-like (PK-like)"/>
    <property type="match status" value="1"/>
</dbReference>
<sequence>MESKNTARFKLGKQSSLAPERHSEETEVQNNGDGGIDPGVRLMYSANEGDVDGIREVLESGVSANFRDGDGRTALHIAACQGFTHVVALLLEKGADVDPKDRWGSTPLADAIYYKNNDVIKLLENHGAKPLMAPMHVNHAREVPEYEINPKELDFTHSVEITKGTFCSALWRGTEVAVKKLGENLISDEEKVKAFRDELALFQKIRHPNVVQFLGAVTQSSPMMIVTEYLPKGDLRDFMKRKGALKPSTAVRFALDIARGVGYLHENKPSPIIHRDLEPSNILRDDSGHLKVADFGVSKLLAVKEDRPLTCQDTSCRYVAPEVFKHEEYDTKVDVFSFALILQEMIEGCPPFSAKHDDEVPKVYAAKERPPFNAPAKRYSHGIRELIDECWNENPAKRPTFRLIITRLESIYNTIGQKRRWKVRPLRCFQNLEALLKRDRSKLSSRGGSSRSTSSHK</sequence>
<dbReference type="GeneID" id="101492788"/>
<dbReference type="eggNOG" id="KOG0192">
    <property type="taxonomic scope" value="Eukaryota"/>
</dbReference>
<dbReference type="FunFam" id="1.10.510.10:FF:000763">
    <property type="entry name" value="Os01g0748600 protein"/>
    <property type="match status" value="1"/>
</dbReference>
<dbReference type="Gene3D" id="3.30.200.20">
    <property type="entry name" value="Phosphorylase Kinase, domain 1"/>
    <property type="match status" value="1"/>
</dbReference>
<evidence type="ECO:0000256" key="4">
    <source>
        <dbReference type="ARBA" id="ARBA00022741"/>
    </source>
</evidence>
<dbReference type="AlphaFoldDB" id="A0A1S2X9Z6"/>
<dbReference type="SUPFAM" id="SSF48403">
    <property type="entry name" value="Ankyrin repeat"/>
    <property type="match status" value="1"/>
</dbReference>
<dbReference type="GO" id="GO:0004674">
    <property type="term" value="F:protein serine/threonine kinase activity"/>
    <property type="evidence" value="ECO:0007669"/>
    <property type="project" value="TreeGrafter"/>
</dbReference>
<dbReference type="InterPro" id="IPR000719">
    <property type="entry name" value="Prot_kinase_dom"/>
</dbReference>
<feature type="repeat" description="ANK" evidence="7">
    <location>
        <begin position="70"/>
        <end position="102"/>
    </location>
</feature>
<keyword evidence="4" id="KW-0547">Nucleotide-binding</keyword>
<comment type="similarity">
    <text evidence="2">Belongs to the protein kinase superfamily. TKL Ser/Thr protein kinase family.</text>
</comment>
<dbReference type="InterPro" id="IPR036770">
    <property type="entry name" value="Ankyrin_rpt-contain_sf"/>
</dbReference>
<dbReference type="GO" id="GO:0005524">
    <property type="term" value="F:ATP binding"/>
    <property type="evidence" value="ECO:0007669"/>
    <property type="project" value="UniProtKB-KW"/>
</dbReference>
<evidence type="ECO:0000256" key="2">
    <source>
        <dbReference type="ARBA" id="ARBA00005843"/>
    </source>
</evidence>
<accession>A0A1S2X9Z6</accession>
<dbReference type="PANTHER" id="PTHR44329">
    <property type="entry name" value="SERINE/THREONINE-PROTEIN KINASE TNNI3K-RELATED"/>
    <property type="match status" value="1"/>
</dbReference>
<evidence type="ECO:0000256" key="8">
    <source>
        <dbReference type="SAM" id="MobiDB-lite"/>
    </source>
</evidence>
<dbReference type="KEGG" id="cam:101492788"/>
<dbReference type="Gene3D" id="1.10.510.10">
    <property type="entry name" value="Transferase(Phosphotransferase) domain 1"/>
    <property type="match status" value="1"/>
</dbReference>
<keyword evidence="3" id="KW-0808">Transferase</keyword>
<dbReference type="InterPro" id="IPR011009">
    <property type="entry name" value="Kinase-like_dom_sf"/>
</dbReference>
<keyword evidence="5 11" id="KW-0418">Kinase</keyword>
<evidence type="ECO:0000259" key="9">
    <source>
        <dbReference type="PROSITE" id="PS50011"/>
    </source>
</evidence>
<gene>
    <name evidence="11" type="primary">LOC101492788</name>
</gene>
<evidence type="ECO:0000256" key="1">
    <source>
        <dbReference type="ARBA" id="ARBA00004413"/>
    </source>
</evidence>
<dbReference type="GO" id="GO:0007229">
    <property type="term" value="P:integrin-mediated signaling pathway"/>
    <property type="evidence" value="ECO:0007669"/>
    <property type="project" value="UniProtKB-KW"/>
</dbReference>
<dbReference type="SMART" id="SM00248">
    <property type="entry name" value="ANK"/>
    <property type="match status" value="2"/>
</dbReference>
<dbReference type="Proteomes" id="UP000087171">
    <property type="component" value="Chromosome Ca1"/>
</dbReference>
<dbReference type="GO" id="GO:0005886">
    <property type="term" value="C:plasma membrane"/>
    <property type="evidence" value="ECO:0007669"/>
    <property type="project" value="UniProtKB-SubCell"/>
</dbReference>
<dbReference type="PROSITE" id="PS50088">
    <property type="entry name" value="ANK_REPEAT"/>
    <property type="match status" value="1"/>
</dbReference>
<dbReference type="Gene3D" id="1.25.40.20">
    <property type="entry name" value="Ankyrin repeat-containing domain"/>
    <property type="match status" value="1"/>
</dbReference>
<reference evidence="10" key="1">
    <citation type="journal article" date="2013" name="Nat. Biotechnol.">
        <title>Draft genome sequence of chickpea (Cicer arietinum) provides a resource for trait improvement.</title>
        <authorList>
            <person name="Varshney R.K."/>
            <person name="Song C."/>
            <person name="Saxena R.K."/>
            <person name="Azam S."/>
            <person name="Yu S."/>
            <person name="Sharpe A.G."/>
            <person name="Cannon S."/>
            <person name="Baek J."/>
            <person name="Rosen B.D."/>
            <person name="Tar'an B."/>
            <person name="Millan T."/>
            <person name="Zhang X."/>
            <person name="Ramsay L.D."/>
            <person name="Iwata A."/>
            <person name="Wang Y."/>
            <person name="Nelson W."/>
            <person name="Farmer A.D."/>
            <person name="Gaur P.M."/>
            <person name="Soderlund C."/>
            <person name="Penmetsa R.V."/>
            <person name="Xu C."/>
            <person name="Bharti A.K."/>
            <person name="He W."/>
            <person name="Winter P."/>
            <person name="Zhao S."/>
            <person name="Hane J.K."/>
            <person name="Carrasquilla-Garcia N."/>
            <person name="Condie J.A."/>
            <person name="Upadhyaya H.D."/>
            <person name="Luo M.C."/>
            <person name="Thudi M."/>
            <person name="Gowda C.L."/>
            <person name="Singh N.P."/>
            <person name="Lichtenzveig J."/>
            <person name="Gali K.K."/>
            <person name="Rubio J."/>
            <person name="Nadarajan N."/>
            <person name="Dolezel J."/>
            <person name="Bansal K.C."/>
            <person name="Xu X."/>
            <person name="Edwards D."/>
            <person name="Zhang G."/>
            <person name="Kahl G."/>
            <person name="Gil J."/>
            <person name="Singh K.B."/>
            <person name="Datta S.K."/>
            <person name="Jackson S.A."/>
            <person name="Wang J."/>
            <person name="Cook D.R."/>
        </authorList>
    </citation>
    <scope>NUCLEOTIDE SEQUENCE [LARGE SCALE GENOMIC DNA]</scope>
    <source>
        <strain evidence="10">cv. CDC Frontier</strain>
    </source>
</reference>
<keyword evidence="7" id="KW-0040">ANK repeat</keyword>
<dbReference type="PROSITE" id="PS50297">
    <property type="entry name" value="ANK_REP_REGION"/>
    <property type="match status" value="1"/>
</dbReference>
<dbReference type="STRING" id="3827.A0A1S2X9Z6"/>
<feature type="region of interest" description="Disordered" evidence="8">
    <location>
        <begin position="1"/>
        <end position="37"/>
    </location>
</feature>
<dbReference type="PIRSF" id="PIRSF000654">
    <property type="entry name" value="Integrin-linked_kinase"/>
    <property type="match status" value="1"/>
</dbReference>
<dbReference type="FunFam" id="1.25.40.20:FF:000439">
    <property type="entry name" value="Integrin-linked protein kinase family"/>
    <property type="match status" value="1"/>
</dbReference>
<dbReference type="FunFam" id="3.30.200.20:FF:000180">
    <property type="entry name" value="serine/threonine-protein kinase STY46-like"/>
    <property type="match status" value="1"/>
</dbReference>
<protein>
    <submittedName>
        <fullName evidence="11">Integrin-linked protein kinase 1</fullName>
    </submittedName>
</protein>
<reference evidence="11" key="2">
    <citation type="submission" date="2025-08" db="UniProtKB">
        <authorList>
            <consortium name="RefSeq"/>
        </authorList>
    </citation>
    <scope>IDENTIFICATION</scope>
    <source>
        <tissue evidence="11">Etiolated seedlings</tissue>
    </source>
</reference>
<keyword evidence="10" id="KW-1185">Reference proteome</keyword>
<evidence type="ECO:0000256" key="5">
    <source>
        <dbReference type="ARBA" id="ARBA00022777"/>
    </source>
</evidence>
<dbReference type="InterPro" id="IPR051681">
    <property type="entry name" value="Ser/Thr_Kinases-Pseudokinases"/>
</dbReference>
<dbReference type="OrthoDB" id="4062651at2759"/>
<dbReference type="CDD" id="cd13999">
    <property type="entry name" value="STKc_MAP3K-like"/>
    <property type="match status" value="1"/>
</dbReference>
<dbReference type="RefSeq" id="XP_004485951.1">
    <property type="nucleotide sequence ID" value="XM_004485894.3"/>
</dbReference>
<feature type="domain" description="Protein kinase" evidence="9">
    <location>
        <begin position="120"/>
        <end position="412"/>
    </location>
</feature>
<dbReference type="Pfam" id="PF12796">
    <property type="entry name" value="Ank_2"/>
    <property type="match status" value="1"/>
</dbReference>
<organism evidence="10 11">
    <name type="scientific">Cicer arietinum</name>
    <name type="common">Chickpea</name>
    <name type="synonym">Garbanzo</name>
    <dbReference type="NCBI Taxonomy" id="3827"/>
    <lineage>
        <taxon>Eukaryota</taxon>
        <taxon>Viridiplantae</taxon>
        <taxon>Streptophyta</taxon>
        <taxon>Embryophyta</taxon>
        <taxon>Tracheophyta</taxon>
        <taxon>Spermatophyta</taxon>
        <taxon>Magnoliopsida</taxon>
        <taxon>eudicotyledons</taxon>
        <taxon>Gunneridae</taxon>
        <taxon>Pentapetalae</taxon>
        <taxon>rosids</taxon>
        <taxon>fabids</taxon>
        <taxon>Fabales</taxon>
        <taxon>Fabaceae</taxon>
        <taxon>Papilionoideae</taxon>
        <taxon>50 kb inversion clade</taxon>
        <taxon>NPAAA clade</taxon>
        <taxon>Hologalegina</taxon>
        <taxon>IRL clade</taxon>
        <taxon>Cicereae</taxon>
        <taxon>Cicer</taxon>
    </lineage>
</organism>
<evidence type="ECO:0000256" key="7">
    <source>
        <dbReference type="PROSITE-ProRule" id="PRU00023"/>
    </source>
</evidence>
<dbReference type="PaxDb" id="3827-XP_004485951.1"/>
<dbReference type="PRINTS" id="PR00109">
    <property type="entry name" value="TYRKINASE"/>
</dbReference>
<keyword evidence="11" id="KW-0401">Integrin</keyword>
<evidence type="ECO:0000313" key="10">
    <source>
        <dbReference type="Proteomes" id="UP000087171"/>
    </source>
</evidence>
<dbReference type="PROSITE" id="PS50011">
    <property type="entry name" value="PROTEIN_KINASE_DOM"/>
    <property type="match status" value="1"/>
</dbReference>
<dbReference type="InterPro" id="IPR001245">
    <property type="entry name" value="Ser-Thr/Tyr_kinase_cat_dom"/>
</dbReference>
<keyword evidence="6" id="KW-0067">ATP-binding</keyword>
<dbReference type="Pfam" id="PF07714">
    <property type="entry name" value="PK_Tyr_Ser-Thr"/>
    <property type="match status" value="1"/>
</dbReference>
<evidence type="ECO:0000256" key="3">
    <source>
        <dbReference type="ARBA" id="ARBA00022679"/>
    </source>
</evidence>
<dbReference type="InterPro" id="IPR002110">
    <property type="entry name" value="Ankyrin_rpt"/>
</dbReference>
<proteinExistence type="inferred from homology"/>
<evidence type="ECO:0000256" key="6">
    <source>
        <dbReference type="ARBA" id="ARBA00022840"/>
    </source>
</evidence>
<evidence type="ECO:0000313" key="11">
    <source>
        <dbReference type="RefSeq" id="XP_004485951.1"/>
    </source>
</evidence>
<comment type="subcellular location">
    <subcellularLocation>
        <location evidence="1">Cell membrane</location>
        <topology evidence="1">Peripheral membrane protein</topology>
        <orientation evidence="1">Cytoplasmic side</orientation>
    </subcellularLocation>
</comment>
<dbReference type="PANTHER" id="PTHR44329:SF140">
    <property type="entry name" value="INACTIVE PROTEIN TYROSINE KINASE PTKL"/>
    <property type="match status" value="1"/>
</dbReference>
<name>A0A1S2X9Z6_CICAR</name>